<dbReference type="Pfam" id="PF04418">
    <property type="entry name" value="DUF543"/>
    <property type="match status" value="1"/>
</dbReference>
<evidence type="ECO:0000256" key="6">
    <source>
        <dbReference type="ARBA" id="ARBA00022989"/>
    </source>
</evidence>
<keyword evidence="8 9" id="KW-0472">Membrane</keyword>
<evidence type="ECO:0000256" key="3">
    <source>
        <dbReference type="ARBA" id="ARBA00006792"/>
    </source>
</evidence>
<keyword evidence="7 9" id="KW-0496">Mitochondrion</keyword>
<evidence type="ECO:0000313" key="11">
    <source>
        <dbReference type="Proteomes" id="UP001107558"/>
    </source>
</evidence>
<comment type="subunit">
    <text evidence="9">Component of the mitochondrial contact site and cristae organizing system (MICOS) complex.</text>
</comment>
<dbReference type="OrthoDB" id="1916310at2759"/>
<evidence type="ECO:0000256" key="1">
    <source>
        <dbReference type="ARBA" id="ARBA00002689"/>
    </source>
</evidence>
<keyword evidence="11" id="KW-1185">Reference proteome</keyword>
<keyword evidence="6 9" id="KW-1133">Transmembrane helix</keyword>
<evidence type="ECO:0000313" key="10">
    <source>
        <dbReference type="EMBL" id="KAG5672387.1"/>
    </source>
</evidence>
<keyword evidence="5 9" id="KW-0999">Mitochondrion inner membrane</keyword>
<comment type="function">
    <text evidence="1 9">Component of the MICOS complex, a large protein complex of the mitochondrial inner membrane that plays crucial roles in the maintenance of crista junctions, inner membrane architecture, and formation of contact sites to the outer membrane.</text>
</comment>
<comment type="caution">
    <text evidence="10">The sequence shown here is derived from an EMBL/GenBank/DDBJ whole genome shotgun (WGS) entry which is preliminary data.</text>
</comment>
<proteinExistence type="inferred from homology"/>
<dbReference type="GO" id="GO:0061617">
    <property type="term" value="C:MICOS complex"/>
    <property type="evidence" value="ECO:0007669"/>
    <property type="project" value="UniProtKB-UniRule"/>
</dbReference>
<comment type="subcellular location">
    <subcellularLocation>
        <location evidence="2 9">Mitochondrion inner membrane</location>
        <topology evidence="2 9">Single-pass membrane protein</topology>
    </subcellularLocation>
</comment>
<evidence type="ECO:0000256" key="2">
    <source>
        <dbReference type="ARBA" id="ARBA00004434"/>
    </source>
</evidence>
<evidence type="ECO:0000256" key="8">
    <source>
        <dbReference type="ARBA" id="ARBA00023136"/>
    </source>
</evidence>
<keyword evidence="4 9" id="KW-0812">Transmembrane</keyword>
<evidence type="ECO:0000256" key="9">
    <source>
        <dbReference type="RuleBase" id="RU363011"/>
    </source>
</evidence>
<comment type="similarity">
    <text evidence="3 9">Belongs to the MICOS complex subunit Mic10 family.</text>
</comment>
<evidence type="ECO:0000256" key="7">
    <source>
        <dbReference type="ARBA" id="ARBA00023128"/>
    </source>
</evidence>
<organism evidence="10 11">
    <name type="scientific">Polypedilum vanderplanki</name>
    <name type="common">Sleeping chironomid midge</name>
    <dbReference type="NCBI Taxonomy" id="319348"/>
    <lineage>
        <taxon>Eukaryota</taxon>
        <taxon>Metazoa</taxon>
        <taxon>Ecdysozoa</taxon>
        <taxon>Arthropoda</taxon>
        <taxon>Hexapoda</taxon>
        <taxon>Insecta</taxon>
        <taxon>Pterygota</taxon>
        <taxon>Neoptera</taxon>
        <taxon>Endopterygota</taxon>
        <taxon>Diptera</taxon>
        <taxon>Nematocera</taxon>
        <taxon>Chironomoidea</taxon>
        <taxon>Chironomidae</taxon>
        <taxon>Chironominae</taxon>
        <taxon>Polypedilum</taxon>
        <taxon>Polypedilum</taxon>
    </lineage>
</organism>
<sequence>MSNKEVFAEDKMSQNIDRCFSDAFIKFGVGLSLGAVTSLIFFKRRMWPIYSGGFFGLGAAYQNCEKSLNSS</sequence>
<feature type="transmembrane region" description="Helical" evidence="9">
    <location>
        <begin position="23"/>
        <end position="42"/>
    </location>
</feature>
<dbReference type="Proteomes" id="UP001107558">
    <property type="component" value="Chromosome 3"/>
</dbReference>
<dbReference type="EMBL" id="JADBJN010000003">
    <property type="protein sequence ID" value="KAG5672387.1"/>
    <property type="molecule type" value="Genomic_DNA"/>
</dbReference>
<dbReference type="InterPro" id="IPR007512">
    <property type="entry name" value="Mic10"/>
</dbReference>
<evidence type="ECO:0000256" key="4">
    <source>
        <dbReference type="ARBA" id="ARBA00022692"/>
    </source>
</evidence>
<protein>
    <recommendedName>
        <fullName evidence="9">MICOS complex subunit MIC10</fullName>
    </recommendedName>
</protein>
<dbReference type="PANTHER" id="PTHR21304">
    <property type="entry name" value="MICOS COMPLEX SUBUNIT MIC10"/>
    <property type="match status" value="1"/>
</dbReference>
<name>A0A9J6BSE6_POLVA</name>
<evidence type="ECO:0000256" key="5">
    <source>
        <dbReference type="ARBA" id="ARBA00022792"/>
    </source>
</evidence>
<dbReference type="PANTHER" id="PTHR21304:SF0">
    <property type="entry name" value="MICOS COMPLEX SUBUNIT MIC10"/>
    <property type="match status" value="1"/>
</dbReference>
<dbReference type="AlphaFoldDB" id="A0A9J6BSE6"/>
<gene>
    <name evidence="10" type="ORF">PVAND_002518</name>
</gene>
<accession>A0A9J6BSE6</accession>
<reference evidence="10" key="1">
    <citation type="submission" date="2021-03" db="EMBL/GenBank/DDBJ databases">
        <title>Chromosome level genome of the anhydrobiotic midge Polypedilum vanderplanki.</title>
        <authorList>
            <person name="Yoshida Y."/>
            <person name="Kikawada T."/>
            <person name="Gusev O."/>
        </authorList>
    </citation>
    <scope>NUCLEOTIDE SEQUENCE</scope>
    <source>
        <strain evidence="10">NIAS01</strain>
        <tissue evidence="10">Whole body or cell culture</tissue>
    </source>
</reference>